<organism evidence="1 2">
    <name type="scientific">Candidatus Uhrbacteria bacterium CG10_big_fil_rev_8_21_14_0_10_48_16</name>
    <dbReference type="NCBI Taxonomy" id="1975038"/>
    <lineage>
        <taxon>Bacteria</taxon>
        <taxon>Candidatus Uhriibacteriota</taxon>
    </lineage>
</organism>
<name>A0A2M8LGI0_9BACT</name>
<evidence type="ECO:0000313" key="1">
    <source>
        <dbReference type="EMBL" id="PJE76559.1"/>
    </source>
</evidence>
<gene>
    <name evidence="1" type="ORF">COV05_04290</name>
</gene>
<dbReference type="EMBL" id="PFEU01000018">
    <property type="protein sequence ID" value="PJE76559.1"/>
    <property type="molecule type" value="Genomic_DNA"/>
</dbReference>
<proteinExistence type="predicted"/>
<evidence type="ECO:0000313" key="2">
    <source>
        <dbReference type="Proteomes" id="UP000231436"/>
    </source>
</evidence>
<comment type="caution">
    <text evidence="1">The sequence shown here is derived from an EMBL/GenBank/DDBJ whole genome shotgun (WGS) entry which is preliminary data.</text>
</comment>
<protein>
    <submittedName>
        <fullName evidence="1">Uncharacterized protein</fullName>
    </submittedName>
</protein>
<reference evidence="2" key="1">
    <citation type="submission" date="2017-09" db="EMBL/GenBank/DDBJ databases">
        <title>Depth-based differentiation of microbial function through sediment-hosted aquifers and enrichment of novel symbionts in the deep terrestrial subsurface.</title>
        <authorList>
            <person name="Probst A.J."/>
            <person name="Ladd B."/>
            <person name="Jarett J.K."/>
            <person name="Geller-Mcgrath D.E."/>
            <person name="Sieber C.M.K."/>
            <person name="Emerson J.B."/>
            <person name="Anantharaman K."/>
            <person name="Thomas B.C."/>
            <person name="Malmstrom R."/>
            <person name="Stieglmeier M."/>
            <person name="Klingl A."/>
            <person name="Woyke T."/>
            <person name="Ryan C.M."/>
            <person name="Banfield J.F."/>
        </authorList>
    </citation>
    <scope>NUCLEOTIDE SEQUENCE [LARGE SCALE GENOMIC DNA]</scope>
</reference>
<dbReference type="AlphaFoldDB" id="A0A2M8LGI0"/>
<dbReference type="Proteomes" id="UP000231436">
    <property type="component" value="Unassembled WGS sequence"/>
</dbReference>
<accession>A0A2M8LGI0</accession>
<sequence>MKKLMTPAKTAEKTNQESELFKLAKKLVTERIPGFRKGTSDVPAYTHSISVADSLQKIGCR</sequence>